<comment type="caution">
    <text evidence="2">The sequence shown here is derived from an EMBL/GenBank/DDBJ whole genome shotgun (WGS) entry which is preliminary data.</text>
</comment>
<dbReference type="EMBL" id="BSOA01000002">
    <property type="protein sequence ID" value="GLQ86632.1"/>
    <property type="molecule type" value="Genomic_DNA"/>
</dbReference>
<dbReference type="InterPro" id="IPR000835">
    <property type="entry name" value="HTH_MarR-typ"/>
</dbReference>
<sequence>MSTDFGVLLNLAFGAFKGGLHEHLAKQGFDDLGPSFGYVFRLLDKRPQNLRQLANALQITPQGALKIVNDMVEKGYLIRRDDAQDARSKLLLLTPRATSAMAAARRFHAKFEHELAARIGEKHAASARLAMEDIAYHYAAQTDLKPRPL</sequence>
<dbReference type="Gene3D" id="1.10.10.10">
    <property type="entry name" value="Winged helix-like DNA-binding domain superfamily/Winged helix DNA-binding domain"/>
    <property type="match status" value="1"/>
</dbReference>
<name>A0ABQ5X4U2_9GAMM</name>
<organism evidence="2 3">
    <name type="scientific">Dyella flagellata</name>
    <dbReference type="NCBI Taxonomy" id="1867833"/>
    <lineage>
        <taxon>Bacteria</taxon>
        <taxon>Pseudomonadati</taxon>
        <taxon>Pseudomonadota</taxon>
        <taxon>Gammaproteobacteria</taxon>
        <taxon>Lysobacterales</taxon>
        <taxon>Rhodanobacteraceae</taxon>
        <taxon>Dyella</taxon>
    </lineage>
</organism>
<dbReference type="Pfam" id="PF12802">
    <property type="entry name" value="MarR_2"/>
    <property type="match status" value="1"/>
</dbReference>
<dbReference type="InterPro" id="IPR036388">
    <property type="entry name" value="WH-like_DNA-bd_sf"/>
</dbReference>
<dbReference type="InterPro" id="IPR039422">
    <property type="entry name" value="MarR/SlyA-like"/>
</dbReference>
<keyword evidence="3" id="KW-1185">Reference proteome</keyword>
<protein>
    <recommendedName>
        <fullName evidence="1">HTH marR-type domain-containing protein</fullName>
    </recommendedName>
</protein>
<dbReference type="PANTHER" id="PTHR33164">
    <property type="entry name" value="TRANSCRIPTIONAL REGULATOR, MARR FAMILY"/>
    <property type="match status" value="1"/>
</dbReference>
<proteinExistence type="predicted"/>
<dbReference type="PANTHER" id="PTHR33164:SF43">
    <property type="entry name" value="HTH-TYPE TRANSCRIPTIONAL REPRESSOR YETL"/>
    <property type="match status" value="1"/>
</dbReference>
<evidence type="ECO:0000313" key="2">
    <source>
        <dbReference type="EMBL" id="GLQ86632.1"/>
    </source>
</evidence>
<evidence type="ECO:0000313" key="3">
    <source>
        <dbReference type="Proteomes" id="UP001156627"/>
    </source>
</evidence>
<accession>A0ABQ5X4U2</accession>
<dbReference type="InterPro" id="IPR036390">
    <property type="entry name" value="WH_DNA-bd_sf"/>
</dbReference>
<feature type="domain" description="HTH marR-type" evidence="1">
    <location>
        <begin position="25"/>
        <end position="124"/>
    </location>
</feature>
<dbReference type="Proteomes" id="UP001156627">
    <property type="component" value="Unassembled WGS sequence"/>
</dbReference>
<gene>
    <name evidence="2" type="ORF">GCM10007898_01980</name>
</gene>
<evidence type="ECO:0000259" key="1">
    <source>
        <dbReference type="SMART" id="SM00347"/>
    </source>
</evidence>
<reference evidence="3" key="1">
    <citation type="journal article" date="2019" name="Int. J. Syst. Evol. Microbiol.">
        <title>The Global Catalogue of Microorganisms (GCM) 10K type strain sequencing project: providing services to taxonomists for standard genome sequencing and annotation.</title>
        <authorList>
            <consortium name="The Broad Institute Genomics Platform"/>
            <consortium name="The Broad Institute Genome Sequencing Center for Infectious Disease"/>
            <person name="Wu L."/>
            <person name="Ma J."/>
        </authorList>
    </citation>
    <scope>NUCLEOTIDE SEQUENCE [LARGE SCALE GENOMIC DNA]</scope>
    <source>
        <strain evidence="3">NBRC 111981</strain>
    </source>
</reference>
<dbReference type="SMART" id="SM00347">
    <property type="entry name" value="HTH_MARR"/>
    <property type="match status" value="1"/>
</dbReference>
<dbReference type="SUPFAM" id="SSF46785">
    <property type="entry name" value="Winged helix' DNA-binding domain"/>
    <property type="match status" value="1"/>
</dbReference>